<dbReference type="OrthoDB" id="5823771at2759"/>
<comment type="caution">
    <text evidence="2">The sequence shown here is derived from an EMBL/GenBank/DDBJ whole genome shotgun (WGS) entry which is preliminary data.</text>
</comment>
<dbReference type="Proteomes" id="UP000536381">
    <property type="component" value="Unassembled WGS sequence"/>
</dbReference>
<sequence>KKSQSGDSLKAEVCPWEAAEVESTQRAEICPWESRGTESSSTGHGMRGTELLRATSKRSESSGTVKAEICPWEAAEEEPTQRAEICPWESTDREQQSGKPPARSPELPKAPSRKSQSGDSLKAEVCPWEAAEEESTQRAEICPWEVSAALLEEGAAPGEAEVPPQAAASRAGQKG</sequence>
<accession>A0A7L2IA45</accession>
<keyword evidence="3" id="KW-1185">Reference proteome</keyword>
<gene>
    <name evidence="2" type="primary">Gpr179_1</name>
    <name evidence="2" type="ORF">SEMFRA_R12148</name>
</gene>
<feature type="non-terminal residue" evidence="2">
    <location>
        <position position="175"/>
    </location>
</feature>
<feature type="non-terminal residue" evidence="2">
    <location>
        <position position="1"/>
    </location>
</feature>
<feature type="region of interest" description="Disordered" evidence="1">
    <location>
        <begin position="24"/>
        <end position="139"/>
    </location>
</feature>
<reference evidence="2 3" key="1">
    <citation type="submission" date="2019-09" db="EMBL/GenBank/DDBJ databases">
        <title>Bird 10,000 Genomes (B10K) Project - Family phase.</title>
        <authorList>
            <person name="Zhang G."/>
        </authorList>
    </citation>
    <scope>NUCLEOTIDE SEQUENCE [LARGE SCALE GENOMIC DNA]</scope>
    <source>
        <strain evidence="2">B10K-DU-001-42</strain>
        <tissue evidence="2">Muscle</tissue>
    </source>
</reference>
<evidence type="ECO:0000313" key="2">
    <source>
        <dbReference type="EMBL" id="NXR07852.1"/>
    </source>
</evidence>
<evidence type="ECO:0000256" key="1">
    <source>
        <dbReference type="SAM" id="MobiDB-lite"/>
    </source>
</evidence>
<feature type="compositionally biased region" description="Low complexity" evidence="1">
    <location>
        <begin position="152"/>
        <end position="168"/>
    </location>
</feature>
<dbReference type="AlphaFoldDB" id="A0A7L2IA45"/>
<name>A0A7L2IA45_9PICI</name>
<feature type="region of interest" description="Disordered" evidence="1">
    <location>
        <begin position="152"/>
        <end position="175"/>
    </location>
</feature>
<evidence type="ECO:0000313" key="3">
    <source>
        <dbReference type="Proteomes" id="UP000536381"/>
    </source>
</evidence>
<proteinExistence type="predicted"/>
<organism evidence="2 3">
    <name type="scientific">Semnornis frantzii</name>
    <dbReference type="NCBI Taxonomy" id="91796"/>
    <lineage>
        <taxon>Eukaryota</taxon>
        <taxon>Metazoa</taxon>
        <taxon>Chordata</taxon>
        <taxon>Craniata</taxon>
        <taxon>Vertebrata</taxon>
        <taxon>Euteleostomi</taxon>
        <taxon>Archelosauria</taxon>
        <taxon>Archosauria</taxon>
        <taxon>Dinosauria</taxon>
        <taxon>Saurischia</taxon>
        <taxon>Theropoda</taxon>
        <taxon>Coelurosauria</taxon>
        <taxon>Aves</taxon>
        <taxon>Neognathae</taxon>
        <taxon>Neoaves</taxon>
        <taxon>Telluraves</taxon>
        <taxon>Coraciimorphae</taxon>
        <taxon>Piciformes</taxon>
        <taxon>Ramphastidae</taxon>
        <taxon>Semnornis</taxon>
    </lineage>
</organism>
<protein>
    <submittedName>
        <fullName evidence="2">GP179 protein</fullName>
    </submittedName>
</protein>
<dbReference type="EMBL" id="VWYK01028057">
    <property type="protein sequence ID" value="NXR07852.1"/>
    <property type="molecule type" value="Genomic_DNA"/>
</dbReference>